<comment type="function">
    <text evidence="3">Lytic transglycosylase with a strong preference for naked glycan strands that lack stem peptides.</text>
</comment>
<dbReference type="PANTHER" id="PTHR34183:SF8">
    <property type="entry name" value="ENDOLYTIC PEPTIDOGLYCAN TRANSGLYCOSYLASE RLPA-RELATED"/>
    <property type="match status" value="1"/>
</dbReference>
<keyword evidence="1 3" id="KW-0456">Lyase</keyword>
<evidence type="ECO:0000256" key="1">
    <source>
        <dbReference type="ARBA" id="ARBA00023239"/>
    </source>
</evidence>
<dbReference type="NCBIfam" id="TIGR00413">
    <property type="entry name" value="rlpA"/>
    <property type="match status" value="1"/>
</dbReference>
<comment type="similarity">
    <text evidence="3 4">Belongs to the RlpA family.</text>
</comment>
<dbReference type="eggNOG" id="COG0797">
    <property type="taxonomic scope" value="Bacteria"/>
</dbReference>
<proteinExistence type="inferred from homology"/>
<evidence type="ECO:0000256" key="3">
    <source>
        <dbReference type="HAMAP-Rule" id="MF_02071"/>
    </source>
</evidence>
<dbReference type="InterPro" id="IPR009009">
    <property type="entry name" value="RlpA-like_DPBB"/>
</dbReference>
<keyword evidence="6" id="KW-0449">Lipoprotein</keyword>
<dbReference type="GO" id="GO:0000270">
    <property type="term" value="P:peptidoglycan metabolic process"/>
    <property type="evidence" value="ECO:0007669"/>
    <property type="project" value="UniProtKB-UniRule"/>
</dbReference>
<dbReference type="PATRIC" id="fig|292563.3.peg.803"/>
<reference evidence="7" key="1">
    <citation type="journal article" date="2013" name="Proc. Natl. Acad. Sci. U.S.A.">
        <title>Improving the coverage of the cyanobacterial phylum using diversity-driven genome sequencing.</title>
        <authorList>
            <person name="Shih P.M."/>
            <person name="Wu D."/>
            <person name="Latifi A."/>
            <person name="Axen S.D."/>
            <person name="Fewer D.P."/>
            <person name="Talla E."/>
            <person name="Calteau A."/>
            <person name="Cai F."/>
            <person name="Tandeau de Marsac N."/>
            <person name="Rippka R."/>
            <person name="Herdman M."/>
            <person name="Sivonen K."/>
            <person name="Coursin T."/>
            <person name="Laurent T."/>
            <person name="Goodwin L."/>
            <person name="Nolan M."/>
            <person name="Davenport K.W."/>
            <person name="Han C.S."/>
            <person name="Rubin E.M."/>
            <person name="Eisen J.A."/>
            <person name="Woyke T."/>
            <person name="Gugger M."/>
            <person name="Kerfeld C.A."/>
        </authorList>
    </citation>
    <scope>NUCLEOTIDE SEQUENCE [LARGE SCALE GENOMIC DNA]</scope>
    <source>
        <strain evidence="7">ATCC 29140 / PCC 7202</strain>
    </source>
</reference>
<keyword evidence="2 3" id="KW-0961">Cell wall biogenesis/degradation</keyword>
<evidence type="ECO:0000256" key="4">
    <source>
        <dbReference type="RuleBase" id="RU003495"/>
    </source>
</evidence>
<dbReference type="CDD" id="cd22268">
    <property type="entry name" value="DPBB_RlpA-like"/>
    <property type="match status" value="1"/>
</dbReference>
<evidence type="ECO:0000259" key="5">
    <source>
        <dbReference type="Pfam" id="PF03330"/>
    </source>
</evidence>
<dbReference type="AlphaFoldDB" id="K9YJU7"/>
<dbReference type="PANTHER" id="PTHR34183">
    <property type="entry name" value="ENDOLYTIC PEPTIDOGLYCAN TRANSGLYCOSYLASE RLPA"/>
    <property type="match status" value="1"/>
</dbReference>
<feature type="signal peptide" evidence="3">
    <location>
        <begin position="1"/>
        <end position="26"/>
    </location>
</feature>
<dbReference type="KEGG" id="csn:Cyast_0765"/>
<dbReference type="InterPro" id="IPR034718">
    <property type="entry name" value="RlpA"/>
</dbReference>
<dbReference type="GO" id="GO:0071555">
    <property type="term" value="P:cell wall organization"/>
    <property type="evidence" value="ECO:0007669"/>
    <property type="project" value="UniProtKB-KW"/>
</dbReference>
<sequence length="298" mass="31959" precursor="true">MLTNTWNNAVRSAITVILGVSSLAVAPNVRANTANFSEQNPAGTSQAQNPVAVQLEDTVQEFLTSRIYSHNWQSQQAATLHFQNIPLLTFVGDDEGAINAQARDLATRLDQLHQQQADANKIAVRWDDQTSEHIIQYDGQDIIALNDTTILPDSTADAGTDALQATNRLRRLLGNADPISTIINQPEAQVASTAGVKGSTGRVIRGIASWYGPGFHGRRTANGERFDQNALTAAHRSLPFGTRVRVTNVNNGRSVVVRINDRGPFTGGRVIDLAAGAAQAIGLKSRGVGPVTIQVLGR</sequence>
<dbReference type="EMBL" id="CP003940">
    <property type="protein sequence ID" value="AFZ46737.1"/>
    <property type="molecule type" value="Genomic_DNA"/>
</dbReference>
<dbReference type="BioCyc" id="CSTA292563:G1353-769-MONOMER"/>
<feature type="domain" description="RlpA-like protein double-psi beta-barrel" evidence="5">
    <location>
        <begin position="205"/>
        <end position="293"/>
    </location>
</feature>
<dbReference type="STRING" id="292563.Cyast_0765"/>
<dbReference type="GO" id="GO:0008932">
    <property type="term" value="F:lytic endotransglycosylase activity"/>
    <property type="evidence" value="ECO:0007669"/>
    <property type="project" value="UniProtKB-UniRule"/>
</dbReference>
<dbReference type="HAMAP" id="MF_02071">
    <property type="entry name" value="RlpA"/>
    <property type="match status" value="1"/>
</dbReference>
<dbReference type="InterPro" id="IPR036908">
    <property type="entry name" value="RlpA-like_sf"/>
</dbReference>
<dbReference type="Proteomes" id="UP000010483">
    <property type="component" value="Chromosome"/>
</dbReference>
<organism evidence="6 7">
    <name type="scientific">Cyanobacterium stanieri (strain ATCC 29140 / PCC 7202)</name>
    <dbReference type="NCBI Taxonomy" id="292563"/>
    <lineage>
        <taxon>Bacteria</taxon>
        <taxon>Bacillati</taxon>
        <taxon>Cyanobacteriota</taxon>
        <taxon>Cyanophyceae</taxon>
        <taxon>Oscillatoriophycideae</taxon>
        <taxon>Chroococcales</taxon>
        <taxon>Geminocystaceae</taxon>
        <taxon>Cyanobacterium</taxon>
    </lineage>
</organism>
<dbReference type="HOGENOM" id="CLU_042923_0_0_3"/>
<name>K9YJU7_CYASC</name>
<evidence type="ECO:0000256" key="2">
    <source>
        <dbReference type="ARBA" id="ARBA00023316"/>
    </source>
</evidence>
<dbReference type="InterPro" id="IPR012997">
    <property type="entry name" value="RplA"/>
</dbReference>
<feature type="chain" id="PRO_5009992184" description="Probable endolytic peptidoglycan transglycosylase RlpA" evidence="3">
    <location>
        <begin position="27"/>
        <end position="298"/>
    </location>
</feature>
<dbReference type="EC" id="4.2.2.-" evidence="3"/>
<dbReference type="Pfam" id="PF03330">
    <property type="entry name" value="DPBB_1"/>
    <property type="match status" value="1"/>
</dbReference>
<evidence type="ECO:0000313" key="6">
    <source>
        <dbReference type="EMBL" id="AFZ46737.1"/>
    </source>
</evidence>
<dbReference type="SUPFAM" id="SSF50685">
    <property type="entry name" value="Barwin-like endoglucanases"/>
    <property type="match status" value="1"/>
</dbReference>
<dbReference type="Gene3D" id="2.40.40.10">
    <property type="entry name" value="RlpA-like domain"/>
    <property type="match status" value="1"/>
</dbReference>
<evidence type="ECO:0000313" key="7">
    <source>
        <dbReference type="Proteomes" id="UP000010483"/>
    </source>
</evidence>
<accession>K9YJU7</accession>
<keyword evidence="3" id="KW-0732">Signal</keyword>
<keyword evidence="7" id="KW-1185">Reference proteome</keyword>
<protein>
    <recommendedName>
        <fullName evidence="3">Probable endolytic peptidoglycan transglycosylase RlpA</fullName>
        <ecNumber evidence="3">4.2.2.-</ecNumber>
    </recommendedName>
</protein>
<gene>
    <name evidence="3" type="primary">rlpA</name>
    <name evidence="6" type="ordered locus">Cyast_0765</name>
</gene>